<dbReference type="KEGG" id="sfw:WN53_21110"/>
<dbReference type="AlphaFoldDB" id="A0A0F7HFH2"/>
<dbReference type="Pfam" id="PF18934">
    <property type="entry name" value="DUF5682"/>
    <property type="match status" value="1"/>
</dbReference>
<dbReference type="GeneID" id="30322682"/>
<dbReference type="RefSeq" id="WP_046808247.1">
    <property type="nucleotide sequence ID" value="NZ_CAMKUH010000006.1"/>
</dbReference>
<organism evidence="1">
    <name type="scientific">Serratia fonticola</name>
    <dbReference type="NCBI Taxonomy" id="47917"/>
    <lineage>
        <taxon>Bacteria</taxon>
        <taxon>Pseudomonadati</taxon>
        <taxon>Pseudomonadota</taxon>
        <taxon>Gammaproteobacteria</taxon>
        <taxon>Enterobacterales</taxon>
        <taxon>Yersiniaceae</taxon>
        <taxon>Serratia</taxon>
    </lineage>
</organism>
<dbReference type="EMBL" id="CABEEZ010000122">
    <property type="protein sequence ID" value="VTR50302.1"/>
    <property type="molecule type" value="Genomic_DNA"/>
</dbReference>
<protein>
    <submittedName>
        <fullName evidence="1">Uncharacterized protein</fullName>
    </submittedName>
</protein>
<name>A0A0F7HFH2_SERFO</name>
<evidence type="ECO:0000313" key="1">
    <source>
        <dbReference type="EMBL" id="VTR50302.1"/>
    </source>
</evidence>
<dbReference type="SUPFAM" id="SSF159501">
    <property type="entry name" value="EreA/ChaN-like"/>
    <property type="match status" value="1"/>
</dbReference>
<proteinExistence type="predicted"/>
<dbReference type="STRING" id="47917.AV650_16880"/>
<dbReference type="PANTHER" id="PTHR30634">
    <property type="entry name" value="OUTER MEMBRANE LOLAB LIPOPROTEIN INSERTION APPARATUS"/>
    <property type="match status" value="1"/>
</dbReference>
<sequence length="794" mass="87558">MNKSPEIIGIRHHSPACARLVAARINTLKPRYVLIEGPMDFNSRLDELFLPHKLPLAIYSYGVPQQPGQGVRRGSWSPFAEHSPEWQALQQARAIKAEIRFMDLPAWHAAFADIANRYADLADAEQQQRAEDFEQVLSLELGIQGSDALWDRLFEDQCDVQELEQRLSHYFERLRGEVPGSQGNQDREAMMARWIRWAMDQQDGAVLVVCGGYHAPALMKLWHNLPSEDHEPELPAISQCFDDWQGDTQYTTGSYLVPYSYKRLDAFTGYASGMPSPAFQQWVWEFGLEQAGLYAFQRILERLRKLNLPASTADMGAVYLRVQALARLRGHQLPLRNDWLDAMAGSLVKEAMDVPLPWTYRGPLRPGTEPILVQMMAVLAGESHGKLAANTPRPPLLISLELELARLAITIPSEVKLDLLKPEDRQRSRALHQLSLLAIPGIHCLKGVGQAMSGEMSEHWQLRAPLEQVAALIEAASYGATLADAALAKLEEALLELHGSQGMVAALVKLLNQAALAGLADFSSRVVEQLTAAVSQEGNFEDLGLALEAAHTLYRHGESVGMQGSPILLTVIQITFDRALWLCESYGNVNPADSHRHIAAFQAIRLVTRDLLALPDADRNTLFPALEADRALTVWQRKAASTDADPLSRGAALGALLSLNDTQPDTASANAQPLALLATLAANKMGDALSGLIALARHQLTQDLTFVDGLNQLVTALDDEDFLLALPAMRGAFAWLPPRERGEFARQILELHQASHLPVSSLNREITAATPQEIAAMQQAEKRALEILGQWGLA</sequence>
<reference evidence="1" key="1">
    <citation type="submission" date="2019-05" db="EMBL/GenBank/DDBJ databases">
        <authorList>
            <consortium name="Pathogen Informatics"/>
        </authorList>
    </citation>
    <scope>NUCLEOTIDE SEQUENCE [LARGE SCALE GENOMIC DNA]</scope>
    <source>
        <strain evidence="1">NCTC12965</strain>
    </source>
</reference>
<dbReference type="PANTHER" id="PTHR30634:SF7">
    <property type="entry name" value="VWA DOMAIN-CONTAINING PROTEIN"/>
    <property type="match status" value="1"/>
</dbReference>
<gene>
    <name evidence="1" type="ORF">NCTC12965_05945</name>
</gene>
<accession>A0A0F7HFH2</accession>
<dbReference type="InterPro" id="IPR050458">
    <property type="entry name" value="LolB"/>
</dbReference>
<dbReference type="InterPro" id="IPR043737">
    <property type="entry name" value="DUF5682"/>
</dbReference>